<evidence type="ECO:0000256" key="6">
    <source>
        <dbReference type="SAM" id="Phobius"/>
    </source>
</evidence>
<keyword evidence="3 6" id="KW-0812">Transmembrane</keyword>
<comment type="subcellular location">
    <subcellularLocation>
        <location evidence="1">Membrane</location>
        <topology evidence="1">Multi-pass membrane protein</topology>
    </subcellularLocation>
</comment>
<feature type="transmembrane region" description="Helical" evidence="6">
    <location>
        <begin position="146"/>
        <end position="162"/>
    </location>
</feature>
<dbReference type="EMBL" id="JAAZQQ010000002">
    <property type="protein sequence ID" value="NKX44218.1"/>
    <property type="molecule type" value="Genomic_DNA"/>
</dbReference>
<dbReference type="GO" id="GO:0016020">
    <property type="term" value="C:membrane"/>
    <property type="evidence" value="ECO:0007669"/>
    <property type="project" value="UniProtKB-SubCell"/>
</dbReference>
<feature type="transmembrane region" description="Helical" evidence="6">
    <location>
        <begin position="168"/>
        <end position="190"/>
    </location>
</feature>
<dbReference type="InterPro" id="IPR037185">
    <property type="entry name" value="EmrE-like"/>
</dbReference>
<keyword evidence="9" id="KW-1185">Reference proteome</keyword>
<evidence type="ECO:0000256" key="2">
    <source>
        <dbReference type="ARBA" id="ARBA00009853"/>
    </source>
</evidence>
<dbReference type="Proteomes" id="UP000526408">
    <property type="component" value="Unassembled WGS sequence"/>
</dbReference>
<dbReference type="AlphaFoldDB" id="A0A7X6JYX5"/>
<dbReference type="SUPFAM" id="SSF103481">
    <property type="entry name" value="Multidrug resistance efflux transporter EmrE"/>
    <property type="match status" value="2"/>
</dbReference>
<keyword evidence="4 6" id="KW-1133">Transmembrane helix</keyword>
<evidence type="ECO:0000256" key="1">
    <source>
        <dbReference type="ARBA" id="ARBA00004141"/>
    </source>
</evidence>
<proteinExistence type="inferred from homology"/>
<keyword evidence="5 6" id="KW-0472">Membrane</keyword>
<feature type="transmembrane region" description="Helical" evidence="6">
    <location>
        <begin position="202"/>
        <end position="222"/>
    </location>
</feature>
<name>A0A7X6JYX5_9RHOB</name>
<dbReference type="InterPro" id="IPR000620">
    <property type="entry name" value="EamA_dom"/>
</dbReference>
<comment type="similarity">
    <text evidence="2">Belongs to the drug/metabolite transporter (DMT) superfamily. 10 TMS drug/metabolite exporter (DME) (TC 2.A.7.3) family.</text>
</comment>
<feature type="transmembrane region" description="Helical" evidence="6">
    <location>
        <begin position="26"/>
        <end position="45"/>
    </location>
</feature>
<sequence length="312" mass="32284">MTAPFTPQGQVPPAALPPPLHRPAPGLAVGLMICATALIAATTLIAKALGTDTLGPALHPLQVSFGRFLFAWVAILATAAALRPRLTRPDLKAHALRTVCGWSGVTLMFAAAAAIPLAEATAISFVNPVFAMLLAIPLLGERVGPWRWAAAAIALAGAMILIRPGTAAMQAGALLALGAALALGMELIFMKRLSGRERPLQILLVNNSIGLCLATAAVVWVWQPPTPAQWAGMVGIGLVMAGAQGFFISALARADASFVTPFSYLTLVFAAAYDAALFGVVPTPVGLVGALTVVAGAALLAWREAVARRRRR</sequence>
<feature type="transmembrane region" description="Helical" evidence="6">
    <location>
        <begin position="65"/>
        <end position="82"/>
    </location>
</feature>
<feature type="transmembrane region" description="Helical" evidence="6">
    <location>
        <begin position="228"/>
        <end position="251"/>
    </location>
</feature>
<evidence type="ECO:0000256" key="4">
    <source>
        <dbReference type="ARBA" id="ARBA00022989"/>
    </source>
</evidence>
<evidence type="ECO:0000259" key="7">
    <source>
        <dbReference type="Pfam" id="PF00892"/>
    </source>
</evidence>
<evidence type="ECO:0000313" key="9">
    <source>
        <dbReference type="Proteomes" id="UP000526408"/>
    </source>
</evidence>
<comment type="caution">
    <text evidence="8">The sequence shown here is derived from an EMBL/GenBank/DDBJ whole genome shotgun (WGS) entry which is preliminary data.</text>
</comment>
<accession>A0A7X6JYX5</accession>
<evidence type="ECO:0000256" key="3">
    <source>
        <dbReference type="ARBA" id="ARBA00022692"/>
    </source>
</evidence>
<dbReference type="Pfam" id="PF00892">
    <property type="entry name" value="EamA"/>
    <property type="match status" value="2"/>
</dbReference>
<feature type="domain" description="EamA" evidence="7">
    <location>
        <begin position="171"/>
        <end position="301"/>
    </location>
</feature>
<dbReference type="RefSeq" id="WP_168622605.1">
    <property type="nucleotide sequence ID" value="NZ_JAAZQQ010000002.1"/>
</dbReference>
<organism evidence="8 9">
    <name type="scientific">Roseicyclus persicicus</name>
    <dbReference type="NCBI Taxonomy" id="2650661"/>
    <lineage>
        <taxon>Bacteria</taxon>
        <taxon>Pseudomonadati</taxon>
        <taxon>Pseudomonadota</taxon>
        <taxon>Alphaproteobacteria</taxon>
        <taxon>Rhodobacterales</taxon>
        <taxon>Roseobacteraceae</taxon>
        <taxon>Roseicyclus</taxon>
    </lineage>
</organism>
<dbReference type="PANTHER" id="PTHR22911:SF6">
    <property type="entry name" value="SOLUTE CARRIER FAMILY 35 MEMBER G1"/>
    <property type="match status" value="1"/>
</dbReference>
<dbReference type="PANTHER" id="PTHR22911">
    <property type="entry name" value="ACYL-MALONYL CONDENSING ENZYME-RELATED"/>
    <property type="match status" value="1"/>
</dbReference>
<evidence type="ECO:0000313" key="8">
    <source>
        <dbReference type="EMBL" id="NKX44218.1"/>
    </source>
</evidence>
<evidence type="ECO:0000256" key="5">
    <source>
        <dbReference type="ARBA" id="ARBA00023136"/>
    </source>
</evidence>
<feature type="transmembrane region" description="Helical" evidence="6">
    <location>
        <begin position="258"/>
        <end position="278"/>
    </location>
</feature>
<feature type="transmembrane region" description="Helical" evidence="6">
    <location>
        <begin position="284"/>
        <end position="302"/>
    </location>
</feature>
<feature type="domain" description="EamA" evidence="7">
    <location>
        <begin position="29"/>
        <end position="162"/>
    </location>
</feature>
<protein>
    <submittedName>
        <fullName evidence="8">DMT family transporter</fullName>
    </submittedName>
</protein>
<gene>
    <name evidence="8" type="ORF">HCU73_06410</name>
</gene>
<reference evidence="8 9" key="1">
    <citation type="submission" date="2020-04" db="EMBL/GenBank/DDBJ databases">
        <authorList>
            <person name="Yoon J."/>
        </authorList>
    </citation>
    <scope>NUCLEOTIDE SEQUENCE [LARGE SCALE GENOMIC DNA]</scope>
    <source>
        <strain evidence="8 9">KMU-115</strain>
    </source>
</reference>